<accession>A0ABD2W3X0</accession>
<dbReference type="Proteomes" id="UP001627154">
    <property type="component" value="Unassembled WGS sequence"/>
</dbReference>
<sequence length="613" mass="69623">MPKTNTERVKKHRLLKKEYARISQRITSSVSNHGDNYSTGEELKQSVQEQIELDHTVHNHACYEEFHDTFNDYNINNDSQESSDDEFSNAHDEDDLNINISDISFEPSSSDDDEEGEDCEEDEEDEEDAEDEECEQGEEDDEPPEIAALKKWSVQARLPNNHLDSLLAILRQRLLPQLPKSHKTFLGSTNAKYKIEAMKSHDGTDEEFVYLTVAKGLTTYINPNLHNDRMIKLDFNIDGVKINKSTSRSLWPILCKVRHPPDIYKPFPVAVFDGNSKPESLDDYLRPFITEINDLLLNGVNIGNIHFNVFIDLRFICDAPVRAFLKNIKGHTCFVGCERCTVIGRRVDTGYATDTQTISKSVRVADKPQISLSQSRNINKITGHTGSSTISKNVKTHMTSELLNKHNKNDSFTGHNNKSAFEIEVLSYLKSIQKTLLDVKAEVMKNQEEISAIKIILQQSQGNSTVDTVTKGQLMERYPYKIPIQTMEDFEKFDGELATNQKFKADVNTLLLSGVDTTLIISKCMVSMLKLFLHKRVASKFTAVKQTNNKKVMNTTNFYQLIEGTIKSRRKLSNLSISDGEFTSALSKVLTNVSGWSEESELNELEQNFIKNL</sequence>
<protein>
    <submittedName>
        <fullName evidence="2">Uncharacterized protein</fullName>
    </submittedName>
</protein>
<name>A0ABD2W3X0_9HYME</name>
<dbReference type="PANTHER" id="PTHR33053:SF9">
    <property type="entry name" value="AGAP000105-PA"/>
    <property type="match status" value="1"/>
</dbReference>
<keyword evidence="3" id="KW-1185">Reference proteome</keyword>
<reference evidence="2 3" key="1">
    <citation type="journal article" date="2024" name="bioRxiv">
        <title>A reference genome for Trichogramma kaykai: A tiny desert-dwelling parasitoid wasp with competing sex-ratio distorters.</title>
        <authorList>
            <person name="Culotta J."/>
            <person name="Lindsey A.R."/>
        </authorList>
    </citation>
    <scope>NUCLEOTIDE SEQUENCE [LARGE SCALE GENOMIC DNA]</scope>
    <source>
        <strain evidence="2 3">KSX58</strain>
    </source>
</reference>
<feature type="region of interest" description="Disordered" evidence="1">
    <location>
        <begin position="73"/>
        <end position="143"/>
    </location>
</feature>
<evidence type="ECO:0000313" key="2">
    <source>
        <dbReference type="EMBL" id="KAL3387255.1"/>
    </source>
</evidence>
<evidence type="ECO:0000313" key="3">
    <source>
        <dbReference type="Proteomes" id="UP001627154"/>
    </source>
</evidence>
<feature type="compositionally biased region" description="Acidic residues" evidence="1">
    <location>
        <begin position="81"/>
        <end position="96"/>
    </location>
</feature>
<feature type="region of interest" description="Disordered" evidence="1">
    <location>
        <begin position="25"/>
        <end position="44"/>
    </location>
</feature>
<comment type="caution">
    <text evidence="2">The sequence shown here is derived from an EMBL/GenBank/DDBJ whole genome shotgun (WGS) entry which is preliminary data.</text>
</comment>
<feature type="compositionally biased region" description="Acidic residues" evidence="1">
    <location>
        <begin position="109"/>
        <end position="143"/>
    </location>
</feature>
<dbReference type="EMBL" id="JBJJXI010000137">
    <property type="protein sequence ID" value="KAL3387255.1"/>
    <property type="molecule type" value="Genomic_DNA"/>
</dbReference>
<proteinExistence type="predicted"/>
<organism evidence="2 3">
    <name type="scientific">Trichogramma kaykai</name>
    <dbReference type="NCBI Taxonomy" id="54128"/>
    <lineage>
        <taxon>Eukaryota</taxon>
        <taxon>Metazoa</taxon>
        <taxon>Ecdysozoa</taxon>
        <taxon>Arthropoda</taxon>
        <taxon>Hexapoda</taxon>
        <taxon>Insecta</taxon>
        <taxon>Pterygota</taxon>
        <taxon>Neoptera</taxon>
        <taxon>Endopterygota</taxon>
        <taxon>Hymenoptera</taxon>
        <taxon>Apocrita</taxon>
        <taxon>Proctotrupomorpha</taxon>
        <taxon>Chalcidoidea</taxon>
        <taxon>Trichogrammatidae</taxon>
        <taxon>Trichogramma</taxon>
    </lineage>
</organism>
<dbReference type="PANTHER" id="PTHR33053">
    <property type="entry name" value="PROTEIN, PUTATIVE-RELATED"/>
    <property type="match status" value="1"/>
</dbReference>
<dbReference type="AlphaFoldDB" id="A0ABD2W3X0"/>
<gene>
    <name evidence="2" type="ORF">TKK_017227</name>
</gene>
<feature type="compositionally biased region" description="Polar residues" evidence="1">
    <location>
        <begin position="98"/>
        <end position="108"/>
    </location>
</feature>
<evidence type="ECO:0000256" key="1">
    <source>
        <dbReference type="SAM" id="MobiDB-lite"/>
    </source>
</evidence>